<gene>
    <name evidence="22" type="ORF">RCOM_0725620</name>
</gene>
<dbReference type="GO" id="GO:0005524">
    <property type="term" value="F:ATP binding"/>
    <property type="evidence" value="ECO:0007669"/>
    <property type="project" value="UniProtKB-UniRule"/>
</dbReference>
<dbReference type="GO" id="GO:0030247">
    <property type="term" value="F:polysaccharide binding"/>
    <property type="evidence" value="ECO:0007669"/>
    <property type="project" value="InterPro"/>
</dbReference>
<dbReference type="SUPFAM" id="SSF56112">
    <property type="entry name" value="Protein kinase-like (PK-like)"/>
    <property type="match status" value="1"/>
</dbReference>
<dbReference type="FunCoup" id="B9SFY5">
    <property type="interactions" value="29"/>
</dbReference>
<evidence type="ECO:0000256" key="8">
    <source>
        <dbReference type="ARBA" id="ARBA00022729"/>
    </source>
</evidence>
<dbReference type="PROSITE" id="PS51257">
    <property type="entry name" value="PROKAR_LIPOPROTEIN"/>
    <property type="match status" value="1"/>
</dbReference>
<keyword evidence="13 20" id="KW-0472">Membrane</keyword>
<keyword evidence="9 18" id="KW-0547">Nucleotide-binding</keyword>
<evidence type="ECO:0000256" key="14">
    <source>
        <dbReference type="ARBA" id="ARBA00023170"/>
    </source>
</evidence>
<evidence type="ECO:0000256" key="10">
    <source>
        <dbReference type="ARBA" id="ARBA00022777"/>
    </source>
</evidence>
<dbReference type="InterPro" id="IPR032872">
    <property type="entry name" value="WAK_assoc_C"/>
</dbReference>
<keyword evidence="10 22" id="KW-0418">Kinase</keyword>
<feature type="region of interest" description="Disordered" evidence="19">
    <location>
        <begin position="655"/>
        <end position="677"/>
    </location>
</feature>
<dbReference type="STRING" id="3988.B9SFY5"/>
<organism evidence="22 23">
    <name type="scientific">Ricinus communis</name>
    <name type="common">Castor bean</name>
    <dbReference type="NCBI Taxonomy" id="3988"/>
    <lineage>
        <taxon>Eukaryota</taxon>
        <taxon>Viridiplantae</taxon>
        <taxon>Streptophyta</taxon>
        <taxon>Embryophyta</taxon>
        <taxon>Tracheophyta</taxon>
        <taxon>Spermatophyta</taxon>
        <taxon>Magnoliopsida</taxon>
        <taxon>eudicotyledons</taxon>
        <taxon>Gunneridae</taxon>
        <taxon>Pentapetalae</taxon>
        <taxon>rosids</taxon>
        <taxon>fabids</taxon>
        <taxon>Malpighiales</taxon>
        <taxon>Euphorbiaceae</taxon>
        <taxon>Acalyphoideae</taxon>
        <taxon>Acalypheae</taxon>
        <taxon>Ricinus</taxon>
    </lineage>
</organism>
<dbReference type="EC" id="2.7.11.1" evidence="2"/>
<dbReference type="InterPro" id="IPR017441">
    <property type="entry name" value="Protein_kinase_ATP_BS"/>
</dbReference>
<keyword evidence="4" id="KW-0723">Serine/threonine-protein kinase</keyword>
<evidence type="ECO:0000256" key="2">
    <source>
        <dbReference type="ARBA" id="ARBA00012513"/>
    </source>
</evidence>
<keyword evidence="15" id="KW-0325">Glycoprotein</keyword>
<dbReference type="Gene3D" id="1.10.510.10">
    <property type="entry name" value="Transferase(Phosphotransferase) domain 1"/>
    <property type="match status" value="1"/>
</dbReference>
<keyword evidence="3" id="KW-1003">Cell membrane</keyword>
<dbReference type="Pfam" id="PF07714">
    <property type="entry name" value="PK_Tyr_Ser-Thr"/>
    <property type="match status" value="1"/>
</dbReference>
<dbReference type="eggNOG" id="KOG1187">
    <property type="taxonomic scope" value="Eukaryota"/>
</dbReference>
<keyword evidence="14" id="KW-0675">Receptor</keyword>
<dbReference type="InterPro" id="IPR011009">
    <property type="entry name" value="Kinase-like_dom_sf"/>
</dbReference>
<evidence type="ECO:0000256" key="20">
    <source>
        <dbReference type="SAM" id="Phobius"/>
    </source>
</evidence>
<evidence type="ECO:0000256" key="5">
    <source>
        <dbReference type="ARBA" id="ARBA00022553"/>
    </source>
</evidence>
<evidence type="ECO:0000256" key="7">
    <source>
        <dbReference type="ARBA" id="ARBA00022692"/>
    </source>
</evidence>
<evidence type="ECO:0000259" key="21">
    <source>
        <dbReference type="PROSITE" id="PS50011"/>
    </source>
</evidence>
<dbReference type="PANTHER" id="PTHR46008">
    <property type="entry name" value="LEAF RUST 10 DISEASE-RESISTANCE LOCUS RECEPTOR-LIKE PROTEIN KINASE-LIKE 1.4"/>
    <property type="match status" value="1"/>
</dbReference>
<comment type="catalytic activity">
    <reaction evidence="17">
        <text>L-seryl-[protein] + ATP = O-phospho-L-seryl-[protein] + ADP + H(+)</text>
        <dbReference type="Rhea" id="RHEA:17989"/>
        <dbReference type="Rhea" id="RHEA-COMP:9863"/>
        <dbReference type="Rhea" id="RHEA-COMP:11604"/>
        <dbReference type="ChEBI" id="CHEBI:15378"/>
        <dbReference type="ChEBI" id="CHEBI:29999"/>
        <dbReference type="ChEBI" id="CHEBI:30616"/>
        <dbReference type="ChEBI" id="CHEBI:83421"/>
        <dbReference type="ChEBI" id="CHEBI:456216"/>
        <dbReference type="EC" id="2.7.11.1"/>
    </reaction>
</comment>
<keyword evidence="8" id="KW-0732">Signal</keyword>
<evidence type="ECO:0000256" key="3">
    <source>
        <dbReference type="ARBA" id="ARBA00022475"/>
    </source>
</evidence>
<name>B9SFY5_RICCO</name>
<evidence type="ECO:0000256" key="11">
    <source>
        <dbReference type="ARBA" id="ARBA00022840"/>
    </source>
</evidence>
<dbReference type="InParanoid" id="B9SFY5"/>
<feature type="domain" description="Protein kinase" evidence="21">
    <location>
        <begin position="368"/>
        <end position="643"/>
    </location>
</feature>
<dbReference type="PROSITE" id="PS00107">
    <property type="entry name" value="PROTEIN_KINASE_ATP"/>
    <property type="match status" value="1"/>
</dbReference>
<dbReference type="InterPro" id="IPR008271">
    <property type="entry name" value="Ser/Thr_kinase_AS"/>
</dbReference>
<evidence type="ECO:0000256" key="12">
    <source>
        <dbReference type="ARBA" id="ARBA00022989"/>
    </source>
</evidence>
<comment type="catalytic activity">
    <reaction evidence="16">
        <text>L-threonyl-[protein] + ATP = O-phospho-L-threonyl-[protein] + ADP + H(+)</text>
        <dbReference type="Rhea" id="RHEA:46608"/>
        <dbReference type="Rhea" id="RHEA-COMP:11060"/>
        <dbReference type="Rhea" id="RHEA-COMP:11605"/>
        <dbReference type="ChEBI" id="CHEBI:15378"/>
        <dbReference type="ChEBI" id="CHEBI:30013"/>
        <dbReference type="ChEBI" id="CHEBI:30616"/>
        <dbReference type="ChEBI" id="CHEBI:61977"/>
        <dbReference type="ChEBI" id="CHEBI:456216"/>
        <dbReference type="EC" id="2.7.11.1"/>
    </reaction>
</comment>
<dbReference type="Gene3D" id="3.30.200.20">
    <property type="entry name" value="Phosphorylase Kinase, domain 1"/>
    <property type="match status" value="1"/>
</dbReference>
<dbReference type="PANTHER" id="PTHR46008:SF20">
    <property type="entry name" value="PROTEIN KINASE DOMAIN-CONTAINING PROTEIN"/>
    <property type="match status" value="1"/>
</dbReference>
<dbReference type="PROSITE" id="PS00108">
    <property type="entry name" value="PROTEIN_KINASE_ST"/>
    <property type="match status" value="1"/>
</dbReference>
<dbReference type="CDD" id="cd14066">
    <property type="entry name" value="STKc_IRAK"/>
    <property type="match status" value="1"/>
</dbReference>
<keyword evidence="5" id="KW-0597">Phosphoprotein</keyword>
<feature type="binding site" evidence="18">
    <location>
        <position position="396"/>
    </location>
    <ligand>
        <name>ATP</name>
        <dbReference type="ChEBI" id="CHEBI:30616"/>
    </ligand>
</feature>
<keyword evidence="11 18" id="KW-0067">ATP-binding</keyword>
<evidence type="ECO:0000256" key="6">
    <source>
        <dbReference type="ARBA" id="ARBA00022679"/>
    </source>
</evidence>
<evidence type="ECO:0000256" key="19">
    <source>
        <dbReference type="SAM" id="MobiDB-lite"/>
    </source>
</evidence>
<keyword evidence="7 20" id="KW-0812">Transmembrane</keyword>
<protein>
    <recommendedName>
        <fullName evidence="2">non-specific serine/threonine protein kinase</fullName>
        <ecNumber evidence="2">2.7.11.1</ecNumber>
    </recommendedName>
</protein>
<proteinExistence type="predicted"/>
<evidence type="ECO:0000256" key="13">
    <source>
        <dbReference type="ARBA" id="ARBA00023136"/>
    </source>
</evidence>
<reference evidence="23" key="1">
    <citation type="journal article" date="2010" name="Nat. Biotechnol.">
        <title>Draft genome sequence of the oilseed species Ricinus communis.</title>
        <authorList>
            <person name="Chan A.P."/>
            <person name="Crabtree J."/>
            <person name="Zhao Q."/>
            <person name="Lorenzi H."/>
            <person name="Orvis J."/>
            <person name="Puiu D."/>
            <person name="Melake-Berhan A."/>
            <person name="Jones K.M."/>
            <person name="Redman J."/>
            <person name="Chen G."/>
            <person name="Cahoon E.B."/>
            <person name="Gedil M."/>
            <person name="Stanke M."/>
            <person name="Haas B.J."/>
            <person name="Wortman J.R."/>
            <person name="Fraser-Liggett C.M."/>
            <person name="Ravel J."/>
            <person name="Rabinowicz P.D."/>
        </authorList>
    </citation>
    <scope>NUCLEOTIDE SEQUENCE [LARGE SCALE GENOMIC DNA]</scope>
    <source>
        <strain evidence="23">cv. Hale</strain>
    </source>
</reference>
<evidence type="ECO:0000256" key="17">
    <source>
        <dbReference type="ARBA" id="ARBA00048679"/>
    </source>
</evidence>
<dbReference type="PROSITE" id="PS50011">
    <property type="entry name" value="PROTEIN_KINASE_DOM"/>
    <property type="match status" value="1"/>
</dbReference>
<dbReference type="EMBL" id="EQ973947">
    <property type="protein sequence ID" value="EEF37528.1"/>
    <property type="molecule type" value="Genomic_DNA"/>
</dbReference>
<accession>B9SFY5</accession>
<keyword evidence="23" id="KW-1185">Reference proteome</keyword>
<dbReference type="GO" id="GO:0005886">
    <property type="term" value="C:plasma membrane"/>
    <property type="evidence" value="ECO:0007669"/>
    <property type="project" value="UniProtKB-SubCell"/>
</dbReference>
<comment type="subcellular location">
    <subcellularLocation>
        <location evidence="1">Cell membrane</location>
        <topology evidence="1">Single-pass type I membrane protein</topology>
    </subcellularLocation>
</comment>
<feature type="transmembrane region" description="Helical" evidence="20">
    <location>
        <begin position="293"/>
        <end position="317"/>
    </location>
</feature>
<dbReference type="InterPro" id="IPR025287">
    <property type="entry name" value="WAK_GUB"/>
</dbReference>
<dbReference type="InterPro" id="IPR001245">
    <property type="entry name" value="Ser-Thr/Tyr_kinase_cat_dom"/>
</dbReference>
<dbReference type="SMART" id="SM00220">
    <property type="entry name" value="S_TKc"/>
    <property type="match status" value="1"/>
</dbReference>
<evidence type="ECO:0000256" key="16">
    <source>
        <dbReference type="ARBA" id="ARBA00047899"/>
    </source>
</evidence>
<evidence type="ECO:0000256" key="9">
    <source>
        <dbReference type="ARBA" id="ARBA00022741"/>
    </source>
</evidence>
<dbReference type="FunFam" id="3.30.200.20:FF:000214">
    <property type="entry name" value="WAK1-OsWAK receptor-like cytoplasmic kinase (OsWAK-RLCK)"/>
    <property type="match status" value="1"/>
</dbReference>
<dbReference type="Pfam" id="PF14380">
    <property type="entry name" value="WAK_assoc"/>
    <property type="match status" value="1"/>
</dbReference>
<keyword evidence="12 20" id="KW-1133">Transmembrane helix</keyword>
<evidence type="ECO:0000256" key="18">
    <source>
        <dbReference type="PROSITE-ProRule" id="PRU10141"/>
    </source>
</evidence>
<dbReference type="Proteomes" id="UP000008311">
    <property type="component" value="Unassembled WGS sequence"/>
</dbReference>
<sequence>MDLRIFFTSQNAPIQLTVAFLFFATLACHCLSLDQKFQACAPTTCGKGPNISYPFRLSDAQESFCGYPNFGITCNDDDYPLLRISSDDYIIKDIFYANQSVLVATASAYDEEDTCPTPLHNVTLDRTPFNISPGYIDLSFFYNCTSKPTEYPSYPISCAPTNDSLVSFAGFHIGLLEYWDNHSLESCHYIVNAPLHINGYGAFDDNVLTTNYTEFLKMGFVLNWTAHNCSTCEGSDDDPNIKMKVGIGKILRPIYCLPSHVPLCSFSLETMLNNINFLLHQTFSIIKNAYHPYLLLSGIGASVGSVIIMCIIFFFYLRRKKNPYVPSSYISQSTTSDFSSRSDIERGGTHFGIHLFTYAELEQATNNFDSAKELGEGGFGTVYYGKLRDGRTVAVKRLYENNFKRVEQFMNEVDILTRLRHQNLVSLYGCTSRHSRELLLVYEYISNGTVADHLHGEKAKPGALPWPIRMKIAAETANALTYLHASDIIHRDVKTNNILLDSNFCVKVADFGLSRLFPLHVTHVSTAPQGTPGYVDPEYHECYQLTDKSDVYSFGVVLIELISSMPAVDITRHRHEINLSNMAINKIQSGALHELVDRNLGYESDYAVRKMINAVAELAFQCLQSAKELRPSMGEVLEALKEIQTKDYTLQKAEEEMDGRSDGVGLLKSDPVPPSPDTVMIKWISTSTTPNTSG</sequence>
<evidence type="ECO:0000256" key="4">
    <source>
        <dbReference type="ARBA" id="ARBA00022527"/>
    </source>
</evidence>
<evidence type="ECO:0000313" key="22">
    <source>
        <dbReference type="EMBL" id="EEF37528.1"/>
    </source>
</evidence>
<dbReference type="GO" id="GO:0004674">
    <property type="term" value="F:protein serine/threonine kinase activity"/>
    <property type="evidence" value="ECO:0007669"/>
    <property type="project" value="UniProtKB-KW"/>
</dbReference>
<evidence type="ECO:0000256" key="1">
    <source>
        <dbReference type="ARBA" id="ARBA00004251"/>
    </source>
</evidence>
<evidence type="ECO:0000256" key="15">
    <source>
        <dbReference type="ARBA" id="ARBA00023180"/>
    </source>
</evidence>
<dbReference type="AlphaFoldDB" id="B9SFY5"/>
<dbReference type="Pfam" id="PF13947">
    <property type="entry name" value="GUB_WAK_bind"/>
    <property type="match status" value="1"/>
</dbReference>
<dbReference type="FunFam" id="1.10.510.10:FF:000161">
    <property type="entry name" value="Wall-associated receptor kinase-like 20"/>
    <property type="match status" value="1"/>
</dbReference>
<dbReference type="GO" id="GO:0106310">
    <property type="term" value="F:protein serine kinase activity"/>
    <property type="evidence" value="ECO:0007669"/>
    <property type="project" value="RHEA"/>
</dbReference>
<dbReference type="InterPro" id="IPR000719">
    <property type="entry name" value="Prot_kinase_dom"/>
</dbReference>
<evidence type="ECO:0000313" key="23">
    <source>
        <dbReference type="Proteomes" id="UP000008311"/>
    </source>
</evidence>
<keyword evidence="6 22" id="KW-0808">Transferase</keyword>